<organism evidence="1 2">
    <name type="scientific">Oryzias javanicus</name>
    <name type="common">Javanese ricefish</name>
    <name type="synonym">Aplocheilus javanicus</name>
    <dbReference type="NCBI Taxonomy" id="123683"/>
    <lineage>
        <taxon>Eukaryota</taxon>
        <taxon>Metazoa</taxon>
        <taxon>Chordata</taxon>
        <taxon>Craniata</taxon>
        <taxon>Vertebrata</taxon>
        <taxon>Euteleostomi</taxon>
        <taxon>Actinopterygii</taxon>
        <taxon>Neopterygii</taxon>
        <taxon>Teleostei</taxon>
        <taxon>Neoteleostei</taxon>
        <taxon>Acanthomorphata</taxon>
        <taxon>Ovalentaria</taxon>
        <taxon>Atherinomorphae</taxon>
        <taxon>Beloniformes</taxon>
        <taxon>Adrianichthyidae</taxon>
        <taxon>Oryziinae</taxon>
        <taxon>Oryzias</taxon>
    </lineage>
</organism>
<name>A0A437DHB4_ORYJA</name>
<gene>
    <name evidence="1" type="ORF">OJAV_G00020330</name>
</gene>
<keyword evidence="2" id="KW-1185">Reference proteome</keyword>
<reference evidence="1 2" key="1">
    <citation type="submission" date="2018-11" db="EMBL/GenBank/DDBJ databases">
        <authorList>
            <person name="Lopez-Roques C."/>
            <person name="Donnadieu C."/>
            <person name="Bouchez O."/>
            <person name="Klopp C."/>
            <person name="Cabau C."/>
            <person name="Zahm M."/>
        </authorList>
    </citation>
    <scope>NUCLEOTIDE SEQUENCE [LARGE SCALE GENOMIC DNA]</scope>
    <source>
        <strain evidence="1">RS831</strain>
        <tissue evidence="1">Whole body</tissue>
    </source>
</reference>
<dbReference type="EMBL" id="CM012439">
    <property type="protein sequence ID" value="RVE74261.1"/>
    <property type="molecule type" value="Genomic_DNA"/>
</dbReference>
<accession>A0A437DHB4</accession>
<protein>
    <submittedName>
        <fullName evidence="1">Uncharacterized protein</fullName>
    </submittedName>
</protein>
<evidence type="ECO:0000313" key="1">
    <source>
        <dbReference type="EMBL" id="RVE74261.1"/>
    </source>
</evidence>
<dbReference type="AlphaFoldDB" id="A0A437DHB4"/>
<reference evidence="1 2" key="2">
    <citation type="submission" date="2019-01" db="EMBL/GenBank/DDBJ databases">
        <title>A chromosome length genome reference of the Java medaka (oryzias javanicus).</title>
        <authorList>
            <person name="Herpin A."/>
            <person name="Takehana Y."/>
            <person name="Naruse K."/>
            <person name="Ansai S."/>
            <person name="Kawaguchi M."/>
        </authorList>
    </citation>
    <scope>NUCLEOTIDE SEQUENCE [LARGE SCALE GENOMIC DNA]</scope>
    <source>
        <strain evidence="1">RS831</strain>
        <tissue evidence="1">Whole body</tissue>
    </source>
</reference>
<evidence type="ECO:0000313" key="2">
    <source>
        <dbReference type="Proteomes" id="UP000283210"/>
    </source>
</evidence>
<dbReference type="Proteomes" id="UP000283210">
    <property type="component" value="Chromosome 3"/>
</dbReference>
<proteinExistence type="predicted"/>
<sequence length="86" mass="10067">MWQWKLNYEVSYRGKRLRTVWRSSQPHSQVQMCSQSPWMREPNMTSSSTASPRLLGASSQVIKLGTFSFSQGCHPPFWPRYGLWLT</sequence>